<dbReference type="PANTHER" id="PTHR47197:SF3">
    <property type="entry name" value="DIHYDRO-HEME D1 DEHYDROGENASE"/>
    <property type="match status" value="1"/>
</dbReference>
<dbReference type="InterPro" id="IPR051200">
    <property type="entry name" value="Host-pathogen_enzymatic-act"/>
</dbReference>
<name>A0A3M6QTT7_9BURK</name>
<protein>
    <submittedName>
        <fullName evidence="1">YncE family protein</fullName>
    </submittedName>
</protein>
<reference evidence="1 2" key="1">
    <citation type="submission" date="2018-10" db="EMBL/GenBank/DDBJ databases">
        <title>Draft genome of Cortibacter populi DSM10536.</title>
        <authorList>
            <person name="Bernier A.-M."/>
            <person name="Bernard K."/>
        </authorList>
    </citation>
    <scope>NUCLEOTIDE SEQUENCE [LARGE SCALE GENOMIC DNA]</scope>
    <source>
        <strain evidence="1 2">DSM 105136</strain>
    </source>
</reference>
<dbReference type="Proteomes" id="UP000278006">
    <property type="component" value="Unassembled WGS sequence"/>
</dbReference>
<dbReference type="InterPro" id="IPR011048">
    <property type="entry name" value="Haem_d1_sf"/>
</dbReference>
<dbReference type="SUPFAM" id="SSF51004">
    <property type="entry name" value="C-terminal (heme d1) domain of cytochrome cd1-nitrite reductase"/>
    <property type="match status" value="1"/>
</dbReference>
<accession>A0A3M6QTT7</accession>
<evidence type="ECO:0000313" key="1">
    <source>
        <dbReference type="EMBL" id="RMX06427.1"/>
    </source>
</evidence>
<dbReference type="EMBL" id="RDQO01000002">
    <property type="protein sequence ID" value="RMX06427.1"/>
    <property type="molecule type" value="Genomic_DNA"/>
</dbReference>
<organism evidence="1 2">
    <name type="scientific">Corticibacter populi</name>
    <dbReference type="NCBI Taxonomy" id="1550736"/>
    <lineage>
        <taxon>Bacteria</taxon>
        <taxon>Pseudomonadati</taxon>
        <taxon>Pseudomonadota</taxon>
        <taxon>Betaproteobacteria</taxon>
        <taxon>Burkholderiales</taxon>
        <taxon>Comamonadaceae</taxon>
        <taxon>Corticibacter</taxon>
    </lineage>
</organism>
<evidence type="ECO:0000313" key="2">
    <source>
        <dbReference type="Proteomes" id="UP000278006"/>
    </source>
</evidence>
<keyword evidence="2" id="KW-1185">Reference proteome</keyword>
<sequence>MQRQAVAPALYEIAYSARQNAIFVASAGGIMDKNGPTPRILRLDPATLAVQAEIPLERPGLGLVLDDQANRLYVGNAFHASVTVVDTQTNRVTGVVQLAEKVRMTDFDGKPIERYPHNLRELVLDKANERLFAPGIWISDSALYVMNTRTLALEKTIPGLGFGAAGTTLDAPAGKLYVSNMQGQLFTVDTRTLALEKTSEVAADQLLNLTLDRQKRLILATDQGSDNPNMVREKFAKLAYQIRGEGNRVVVIDPADGQVRQSVPTGRHPVALLIDEARHRLYVTNRGSGSVTVHDSRDYRLLHTFELPAHPNSLALDPVTGAVFVTIKNGEQDPKGSDESVARIQF</sequence>
<dbReference type="InterPro" id="IPR015943">
    <property type="entry name" value="WD40/YVTN_repeat-like_dom_sf"/>
</dbReference>
<proteinExistence type="predicted"/>
<dbReference type="PANTHER" id="PTHR47197">
    <property type="entry name" value="PROTEIN NIRF"/>
    <property type="match status" value="1"/>
</dbReference>
<gene>
    <name evidence="1" type="ORF">D8I35_07780</name>
</gene>
<dbReference type="AlphaFoldDB" id="A0A3M6QTT7"/>
<comment type="caution">
    <text evidence="1">The sequence shown here is derived from an EMBL/GenBank/DDBJ whole genome shotgun (WGS) entry which is preliminary data.</text>
</comment>
<dbReference type="Gene3D" id="2.130.10.10">
    <property type="entry name" value="YVTN repeat-like/Quinoprotein amine dehydrogenase"/>
    <property type="match status" value="1"/>
</dbReference>